<organism evidence="1 2">
    <name type="scientific">Thermosipho japonicus</name>
    <dbReference type="NCBI Taxonomy" id="90323"/>
    <lineage>
        <taxon>Bacteria</taxon>
        <taxon>Thermotogati</taxon>
        <taxon>Thermotogota</taxon>
        <taxon>Thermotogae</taxon>
        <taxon>Thermotogales</taxon>
        <taxon>Fervidobacteriaceae</taxon>
        <taxon>Thermosipho</taxon>
    </lineage>
</organism>
<dbReference type="AlphaFoldDB" id="A0A841GUW4"/>
<name>A0A841GUW4_9BACT</name>
<sequence>MVKKVIILILIFSISLFSKVIIINKSGFKLDINSDLFDKSNDFVVINIFSVEKELVQRKKVEFYPDRYGNYIYYNGDYYYTSNHQRYTYNPKYDRFIVDNKYGQYVYASRFYWARNEKQKYIKSNFYKKREKIIKEEYYYISGYIVEISYQNLFLKSFTPFVFKVRSLNDINQQITNLNKNLNKFYPDKIDIVVDFDEKIPDKLKAFILGKLQEDNRYNIYDRKYLYYIFDELRLRDLIGKNAEIKFRVPEYIISVESISSQQETTTQDEILFFRNDMNGQYLSNGYKVEVGKYYSFDGKNYIPDRENGNYVKILNFIWKKDRYTTFSNFYDVVSIDNLKYTNMYFSTLLNVIETKTARVIYSKYLEKSLYFPEIRILDRFKSYETESKIDNLLNLYKSFSSDIKNLLKKAFPLSSMVKKVEKLNVELYDGENIGIKSGQVFRISDDHWTEGYLKITNVFATSSSGDIFYLLDEKIEKFSLASEAFKYPLRVGISTMIGLSNFEEYYLLFNIRNLDIKGNDNFSVGFGIFSDYYTFEISKKLWIFDAILRLYFKEESFEFLPALRINTAKKFSLFLNEIFGFFLDVSQKGFSSGIVFGF</sequence>
<dbReference type="RefSeq" id="WP_184619248.1">
    <property type="nucleotide sequence ID" value="NZ_JACHEX010000002.1"/>
</dbReference>
<dbReference type="EMBL" id="JACHEX010000002">
    <property type="protein sequence ID" value="MBB6062591.1"/>
    <property type="molecule type" value="Genomic_DNA"/>
</dbReference>
<proteinExistence type="predicted"/>
<comment type="caution">
    <text evidence="1">The sequence shown here is derived from an EMBL/GenBank/DDBJ whole genome shotgun (WGS) entry which is preliminary data.</text>
</comment>
<evidence type="ECO:0000313" key="2">
    <source>
        <dbReference type="Proteomes" id="UP000555828"/>
    </source>
</evidence>
<gene>
    <name evidence="1" type="ORF">HNP65_001029</name>
</gene>
<keyword evidence="2" id="KW-1185">Reference proteome</keyword>
<dbReference type="Proteomes" id="UP000555828">
    <property type="component" value="Unassembled WGS sequence"/>
</dbReference>
<protein>
    <submittedName>
        <fullName evidence="1">Uncharacterized protein</fullName>
    </submittedName>
</protein>
<reference evidence="1 2" key="1">
    <citation type="submission" date="2020-08" db="EMBL/GenBank/DDBJ databases">
        <title>Genomic Encyclopedia of Type Strains, Phase IV (KMG-IV): sequencing the most valuable type-strain genomes for metagenomic binning, comparative biology and taxonomic classification.</title>
        <authorList>
            <person name="Goeker M."/>
        </authorList>
    </citation>
    <scope>NUCLEOTIDE SEQUENCE [LARGE SCALE GENOMIC DNA]</scope>
    <source>
        <strain evidence="1 2">DSM 13481</strain>
    </source>
</reference>
<evidence type="ECO:0000313" key="1">
    <source>
        <dbReference type="EMBL" id="MBB6062591.1"/>
    </source>
</evidence>
<accession>A0A841GUW4</accession>